<comment type="pathway">
    <text evidence="1 7">Cell wall biogenesis; peptidoglycan biosynthesis.</text>
</comment>
<evidence type="ECO:0000256" key="7">
    <source>
        <dbReference type="PROSITE-ProRule" id="PRU01373"/>
    </source>
</evidence>
<dbReference type="EMBL" id="QFYQ01000001">
    <property type="protein sequence ID" value="RAK54024.1"/>
    <property type="molecule type" value="Genomic_DNA"/>
</dbReference>
<dbReference type="PANTHER" id="PTHR41533:SF2">
    <property type="entry name" value="BLR7131 PROTEIN"/>
    <property type="match status" value="1"/>
</dbReference>
<dbReference type="PROSITE" id="PS52029">
    <property type="entry name" value="LD_TPASE"/>
    <property type="match status" value="1"/>
</dbReference>
<gene>
    <name evidence="10" type="ORF">DJ017_05540</name>
</gene>
<sequence>MASMFPISFSVRVPVSLAAAAGAVFMAAVAWAQPPAPTPAAPPALSAADRALMVQALRDTEEAAATGAEDAQLKAAVVRHAQRELGQRLRPSAVDRMWAVQPPRRDVAAELAAAQAGGRLGSWLAALSPTNRQYRLLQAAERRYEAMVAAGGWTSLPGKAKLKEGDRSAEVEALRVRLSAEGYGQSTAPELDRFDPALTAALAAFQRRHNLTDDGVLGPETRTALNVPAQARLDQIRANLERWRWMPRNLPAERMMVDIGGQRAALFQGGRPILRMKIVVGDPKHHTPMFISKINAVVFNPPWLVPTSIASKEIWPKVRRDPGYLARGDYIVSSGRLIQQPGPKNSLGQLKFDLPSPFGVYLHDTPSKGAFGKRNRALSHGCMRLEKPRDLAVILLARQGWSEADVDQAIAAGATRRVDLKTTVPLYVSYWTVVADEAGEIDFKSDVYGWDRKLAAALGPEPVRRAALPRTGTDCADPRR</sequence>
<dbReference type="Gene3D" id="2.40.440.10">
    <property type="entry name" value="L,D-transpeptidase catalytic domain-like"/>
    <property type="match status" value="1"/>
</dbReference>
<evidence type="ECO:0000256" key="4">
    <source>
        <dbReference type="ARBA" id="ARBA00022960"/>
    </source>
</evidence>
<dbReference type="InterPro" id="IPR002477">
    <property type="entry name" value="Peptidoglycan-bd-like"/>
</dbReference>
<dbReference type="Pfam" id="PF01471">
    <property type="entry name" value="PG_binding_1"/>
    <property type="match status" value="1"/>
</dbReference>
<dbReference type="SUPFAM" id="SSF47090">
    <property type="entry name" value="PGBD-like"/>
    <property type="match status" value="1"/>
</dbReference>
<reference evidence="11" key="1">
    <citation type="submission" date="2018-05" db="EMBL/GenBank/DDBJ databases">
        <authorList>
            <person name="Li X."/>
        </authorList>
    </citation>
    <scope>NUCLEOTIDE SEQUENCE [LARGE SCALE GENOMIC DNA]</scope>
    <source>
        <strain evidence="11">LX32</strain>
    </source>
</reference>
<dbReference type="GO" id="GO:0009252">
    <property type="term" value="P:peptidoglycan biosynthetic process"/>
    <property type="evidence" value="ECO:0007669"/>
    <property type="project" value="UniProtKB-UniPathway"/>
</dbReference>
<evidence type="ECO:0000256" key="8">
    <source>
        <dbReference type="SAM" id="SignalP"/>
    </source>
</evidence>
<keyword evidence="5 7" id="KW-0573">Peptidoglycan synthesis</keyword>
<feature type="active site" description="Proton donor/acceptor" evidence="7">
    <location>
        <position position="363"/>
    </location>
</feature>
<dbReference type="Gene3D" id="1.10.101.10">
    <property type="entry name" value="PGBD-like superfamily/PGBD"/>
    <property type="match status" value="1"/>
</dbReference>
<dbReference type="InterPro" id="IPR045380">
    <property type="entry name" value="LD_TPept_scaffold_dom"/>
</dbReference>
<keyword evidence="11" id="KW-1185">Reference proteome</keyword>
<dbReference type="GO" id="GO:0071555">
    <property type="term" value="P:cell wall organization"/>
    <property type="evidence" value="ECO:0007669"/>
    <property type="project" value="UniProtKB-UniRule"/>
</dbReference>
<protein>
    <submittedName>
        <fullName evidence="10">Murein L,D-transpeptidase</fullName>
    </submittedName>
</protein>
<dbReference type="InterPro" id="IPR052905">
    <property type="entry name" value="LD-transpeptidase_YkuD-like"/>
</dbReference>
<dbReference type="Pfam" id="PF20142">
    <property type="entry name" value="Scaffold"/>
    <property type="match status" value="1"/>
</dbReference>
<keyword evidence="4 7" id="KW-0133">Cell shape</keyword>
<evidence type="ECO:0000256" key="6">
    <source>
        <dbReference type="ARBA" id="ARBA00023316"/>
    </source>
</evidence>
<evidence type="ECO:0000259" key="9">
    <source>
        <dbReference type="PROSITE" id="PS52029"/>
    </source>
</evidence>
<keyword evidence="6 7" id="KW-0961">Cell wall biogenesis/degradation</keyword>
<dbReference type="AlphaFoldDB" id="A0A328AKV2"/>
<dbReference type="InterPro" id="IPR036365">
    <property type="entry name" value="PGBD-like_sf"/>
</dbReference>
<dbReference type="InterPro" id="IPR038063">
    <property type="entry name" value="Transpep_catalytic_dom"/>
</dbReference>
<dbReference type="UniPathway" id="UPA00219"/>
<feature type="active site" description="Nucleophile" evidence="7">
    <location>
        <position position="382"/>
    </location>
</feature>
<feature type="chain" id="PRO_5016327373" evidence="8">
    <location>
        <begin position="33"/>
        <end position="480"/>
    </location>
</feature>
<keyword evidence="8" id="KW-0732">Signal</keyword>
<organism evidence="10 11">
    <name type="scientific">Phenylobacterium soli</name>
    <dbReference type="NCBI Taxonomy" id="2170551"/>
    <lineage>
        <taxon>Bacteria</taxon>
        <taxon>Pseudomonadati</taxon>
        <taxon>Pseudomonadota</taxon>
        <taxon>Alphaproteobacteria</taxon>
        <taxon>Caulobacterales</taxon>
        <taxon>Caulobacteraceae</taxon>
        <taxon>Phenylobacterium</taxon>
    </lineage>
</organism>
<dbReference type="GO" id="GO:0004180">
    <property type="term" value="F:carboxypeptidase activity"/>
    <property type="evidence" value="ECO:0007669"/>
    <property type="project" value="UniProtKB-ARBA"/>
</dbReference>
<feature type="domain" description="L,D-TPase catalytic" evidence="9">
    <location>
        <begin position="253"/>
        <end position="407"/>
    </location>
</feature>
<dbReference type="GO" id="GO:0016740">
    <property type="term" value="F:transferase activity"/>
    <property type="evidence" value="ECO:0007669"/>
    <property type="project" value="UniProtKB-KW"/>
</dbReference>
<evidence type="ECO:0000256" key="2">
    <source>
        <dbReference type="ARBA" id="ARBA00005992"/>
    </source>
</evidence>
<dbReference type="Proteomes" id="UP000249254">
    <property type="component" value="Unassembled WGS sequence"/>
</dbReference>
<evidence type="ECO:0000313" key="10">
    <source>
        <dbReference type="EMBL" id="RAK54024.1"/>
    </source>
</evidence>
<dbReference type="GO" id="GO:0008360">
    <property type="term" value="P:regulation of cell shape"/>
    <property type="evidence" value="ECO:0007669"/>
    <property type="project" value="UniProtKB-UniRule"/>
</dbReference>
<dbReference type="CDD" id="cd16913">
    <property type="entry name" value="YkuD_like"/>
    <property type="match status" value="1"/>
</dbReference>
<keyword evidence="3" id="KW-0808">Transferase</keyword>
<evidence type="ECO:0000256" key="5">
    <source>
        <dbReference type="ARBA" id="ARBA00022984"/>
    </source>
</evidence>
<evidence type="ECO:0000256" key="1">
    <source>
        <dbReference type="ARBA" id="ARBA00004752"/>
    </source>
</evidence>
<proteinExistence type="inferred from homology"/>
<dbReference type="InterPro" id="IPR036366">
    <property type="entry name" value="PGBDSf"/>
</dbReference>
<feature type="signal peptide" evidence="8">
    <location>
        <begin position="1"/>
        <end position="32"/>
    </location>
</feature>
<comment type="similarity">
    <text evidence="2">Belongs to the YkuD family.</text>
</comment>
<dbReference type="SUPFAM" id="SSF141523">
    <property type="entry name" value="L,D-transpeptidase catalytic domain-like"/>
    <property type="match status" value="1"/>
</dbReference>
<dbReference type="Pfam" id="PF03734">
    <property type="entry name" value="YkuD"/>
    <property type="match status" value="1"/>
</dbReference>
<name>A0A328AKV2_9CAUL</name>
<accession>A0A328AKV2</accession>
<dbReference type="PANTHER" id="PTHR41533">
    <property type="entry name" value="L,D-TRANSPEPTIDASE HI_1667-RELATED"/>
    <property type="match status" value="1"/>
</dbReference>
<dbReference type="InterPro" id="IPR005490">
    <property type="entry name" value="LD_TPept_cat_dom"/>
</dbReference>
<evidence type="ECO:0000313" key="11">
    <source>
        <dbReference type="Proteomes" id="UP000249254"/>
    </source>
</evidence>
<comment type="caution">
    <text evidence="10">The sequence shown here is derived from an EMBL/GenBank/DDBJ whole genome shotgun (WGS) entry which is preliminary data.</text>
</comment>
<evidence type="ECO:0000256" key="3">
    <source>
        <dbReference type="ARBA" id="ARBA00022679"/>
    </source>
</evidence>